<comment type="caution">
    <text evidence="2">The sequence shown here is derived from an EMBL/GenBank/DDBJ whole genome shotgun (WGS) entry which is preliminary data.</text>
</comment>
<dbReference type="PANTHER" id="PTHR43236:SF1">
    <property type="entry name" value="BLL7220 PROTEIN"/>
    <property type="match status" value="1"/>
</dbReference>
<reference evidence="2" key="1">
    <citation type="journal article" date="2021" name="PeerJ">
        <title>Extensive microbial diversity within the chicken gut microbiome revealed by metagenomics and culture.</title>
        <authorList>
            <person name="Gilroy R."/>
            <person name="Ravi A."/>
            <person name="Getino M."/>
            <person name="Pursley I."/>
            <person name="Horton D.L."/>
            <person name="Alikhan N.F."/>
            <person name="Baker D."/>
            <person name="Gharbi K."/>
            <person name="Hall N."/>
            <person name="Watson M."/>
            <person name="Adriaenssens E.M."/>
            <person name="Foster-Nyarko E."/>
            <person name="Jarju S."/>
            <person name="Secka A."/>
            <person name="Antonio M."/>
            <person name="Oren A."/>
            <person name="Chaudhuri R.R."/>
            <person name="La Ragione R."/>
            <person name="Hildebrand F."/>
            <person name="Pallen M.J."/>
        </authorList>
    </citation>
    <scope>NUCLEOTIDE SEQUENCE</scope>
    <source>
        <strain evidence="2">CHK172-16539</strain>
    </source>
</reference>
<evidence type="ECO:0000259" key="1">
    <source>
        <dbReference type="Pfam" id="PF06114"/>
    </source>
</evidence>
<name>A0A9D2F4S1_9ENTE</name>
<gene>
    <name evidence="2" type="ORF">IAA20_00785</name>
</gene>
<dbReference type="InterPro" id="IPR052345">
    <property type="entry name" value="Rad_response_metalloprotease"/>
</dbReference>
<evidence type="ECO:0000313" key="2">
    <source>
        <dbReference type="EMBL" id="HIZ52465.1"/>
    </source>
</evidence>
<accession>A0A9D2F4S1</accession>
<feature type="domain" description="IrrE N-terminal-like" evidence="1">
    <location>
        <begin position="41"/>
        <end position="156"/>
    </location>
</feature>
<proteinExistence type="predicted"/>
<protein>
    <submittedName>
        <fullName evidence="2">ImmA/IrrE family metallo-endopeptidase</fullName>
    </submittedName>
</protein>
<dbReference type="Proteomes" id="UP000824063">
    <property type="component" value="Unassembled WGS sequence"/>
</dbReference>
<dbReference type="AlphaFoldDB" id="A0A9D2F4S1"/>
<dbReference type="InterPro" id="IPR010359">
    <property type="entry name" value="IrrE_HExxH"/>
</dbReference>
<evidence type="ECO:0000313" key="3">
    <source>
        <dbReference type="Proteomes" id="UP000824063"/>
    </source>
</evidence>
<organism evidence="2 3">
    <name type="scientific">Candidatus Enterococcus avicola</name>
    <dbReference type="NCBI Taxonomy" id="2838561"/>
    <lineage>
        <taxon>Bacteria</taxon>
        <taxon>Bacillati</taxon>
        <taxon>Bacillota</taxon>
        <taxon>Bacilli</taxon>
        <taxon>Lactobacillales</taxon>
        <taxon>Enterococcaceae</taxon>
        <taxon>Enterococcus</taxon>
    </lineage>
</organism>
<dbReference type="Pfam" id="PF06114">
    <property type="entry name" value="Peptidase_M78"/>
    <property type="match status" value="1"/>
</dbReference>
<sequence length="235" mass="27531">MNTLNNNRIHKLARAAAVVYLEELSISDFLGPILEEIVKIKGIKLIYDTIDDHEAEGFSAKKYDENFIFINTNFNPRLQTFTIAHEIYHLDDSIMQLPDIKEDERAADHFAANILLPDKVVLEKYRILKNLEYNDIEVFFKLSDLSRVPYETLYKRYKELSLSVVKIDKELVKIEINSRNPYLKEFEQKLQILREIRRIGKSRWDQVNPKKEFEALEILVAALNDVSDGLDLKND</sequence>
<reference evidence="2" key="2">
    <citation type="submission" date="2021-04" db="EMBL/GenBank/DDBJ databases">
        <authorList>
            <person name="Gilroy R."/>
        </authorList>
    </citation>
    <scope>NUCLEOTIDE SEQUENCE</scope>
    <source>
        <strain evidence="2">CHK172-16539</strain>
    </source>
</reference>
<dbReference type="Gene3D" id="1.10.10.2910">
    <property type="match status" value="1"/>
</dbReference>
<dbReference type="PANTHER" id="PTHR43236">
    <property type="entry name" value="ANTITOXIN HIGA1"/>
    <property type="match status" value="1"/>
</dbReference>
<dbReference type="EMBL" id="DXBN01000019">
    <property type="protein sequence ID" value="HIZ52465.1"/>
    <property type="molecule type" value="Genomic_DNA"/>
</dbReference>